<proteinExistence type="predicted"/>
<dbReference type="EMBL" id="CADEAL010004029">
    <property type="protein sequence ID" value="CAB1449829.1"/>
    <property type="molecule type" value="Genomic_DNA"/>
</dbReference>
<organism evidence="1 2">
    <name type="scientific">Pleuronectes platessa</name>
    <name type="common">European plaice</name>
    <dbReference type="NCBI Taxonomy" id="8262"/>
    <lineage>
        <taxon>Eukaryota</taxon>
        <taxon>Metazoa</taxon>
        <taxon>Chordata</taxon>
        <taxon>Craniata</taxon>
        <taxon>Vertebrata</taxon>
        <taxon>Euteleostomi</taxon>
        <taxon>Actinopterygii</taxon>
        <taxon>Neopterygii</taxon>
        <taxon>Teleostei</taxon>
        <taxon>Neoteleostei</taxon>
        <taxon>Acanthomorphata</taxon>
        <taxon>Carangaria</taxon>
        <taxon>Pleuronectiformes</taxon>
        <taxon>Pleuronectoidei</taxon>
        <taxon>Pleuronectidae</taxon>
        <taxon>Pleuronectes</taxon>
    </lineage>
</organism>
<evidence type="ECO:0000313" key="2">
    <source>
        <dbReference type="Proteomes" id="UP001153269"/>
    </source>
</evidence>
<name>A0A9N7VHY3_PLEPL</name>
<gene>
    <name evidence="1" type="ORF">PLEPLA_LOCUS37515</name>
</gene>
<sequence>MLGETTAANLHRANYSYYYYRSRCYGDRTTSPHLPQDKSTVLFKELTENELFHMESKSGTRSRRREPDLLCLTHPTPRMNMSMLQEQHNGGKLELGKG</sequence>
<evidence type="ECO:0000313" key="1">
    <source>
        <dbReference type="EMBL" id="CAB1449829.1"/>
    </source>
</evidence>
<reference evidence="1" key="1">
    <citation type="submission" date="2020-03" db="EMBL/GenBank/DDBJ databases">
        <authorList>
            <person name="Weist P."/>
        </authorList>
    </citation>
    <scope>NUCLEOTIDE SEQUENCE</scope>
</reference>
<comment type="caution">
    <text evidence="1">The sequence shown here is derived from an EMBL/GenBank/DDBJ whole genome shotgun (WGS) entry which is preliminary data.</text>
</comment>
<accession>A0A9N7VHY3</accession>
<protein>
    <submittedName>
        <fullName evidence="1">Uncharacterized protein</fullName>
    </submittedName>
</protein>
<dbReference type="AlphaFoldDB" id="A0A9N7VHY3"/>
<keyword evidence="2" id="KW-1185">Reference proteome</keyword>
<dbReference type="Proteomes" id="UP001153269">
    <property type="component" value="Unassembled WGS sequence"/>
</dbReference>